<proteinExistence type="predicted"/>
<dbReference type="Proteomes" id="UP000306477">
    <property type="component" value="Unassembled WGS sequence"/>
</dbReference>
<evidence type="ECO:0000313" key="3">
    <source>
        <dbReference type="Proteomes" id="UP000306477"/>
    </source>
</evidence>
<dbReference type="PANTHER" id="PTHR42923">
    <property type="entry name" value="PROTOPORPHYRINOGEN OXIDASE"/>
    <property type="match status" value="1"/>
</dbReference>
<dbReference type="InterPro" id="IPR050464">
    <property type="entry name" value="Zeta_carotene_desat/Oxidored"/>
</dbReference>
<feature type="domain" description="Amine oxidase" evidence="1">
    <location>
        <begin position="17"/>
        <end position="268"/>
    </location>
</feature>
<reference evidence="2 3" key="1">
    <citation type="journal article" date="2019" name="Indoor Air">
        <title>Impacts of indoor surface finishes on bacterial viability.</title>
        <authorList>
            <person name="Hu J."/>
            <person name="Maamar S.B."/>
            <person name="Glawe A.J."/>
            <person name="Gottel N."/>
            <person name="Gilbert J.A."/>
            <person name="Hartmann E.M."/>
        </authorList>
    </citation>
    <scope>NUCLEOTIDE SEQUENCE [LARGE SCALE GENOMIC DNA]</scope>
    <source>
        <strain evidence="2 3">AF060A6</strain>
    </source>
</reference>
<dbReference type="SUPFAM" id="SSF51905">
    <property type="entry name" value="FAD/NAD(P)-binding domain"/>
    <property type="match status" value="1"/>
</dbReference>
<dbReference type="PANTHER" id="PTHR42923:SF3">
    <property type="entry name" value="PROTOPORPHYRINOGEN OXIDASE"/>
    <property type="match status" value="1"/>
</dbReference>
<dbReference type="InterPro" id="IPR036188">
    <property type="entry name" value="FAD/NAD-bd_sf"/>
</dbReference>
<gene>
    <name evidence="2" type="ORF">E1I69_11860</name>
</gene>
<evidence type="ECO:0000259" key="1">
    <source>
        <dbReference type="Pfam" id="PF01593"/>
    </source>
</evidence>
<dbReference type="Gene3D" id="3.50.50.60">
    <property type="entry name" value="FAD/NAD(P)-binding domain"/>
    <property type="match status" value="1"/>
</dbReference>
<evidence type="ECO:0000313" key="2">
    <source>
        <dbReference type="EMBL" id="THE12208.1"/>
    </source>
</evidence>
<dbReference type="AlphaFoldDB" id="A0A4S3PRN4"/>
<dbReference type="PRINTS" id="PR00469">
    <property type="entry name" value="PNDRDTASEII"/>
</dbReference>
<dbReference type="Gene3D" id="3.90.660.50">
    <property type="match status" value="1"/>
</dbReference>
<dbReference type="GO" id="GO:0016491">
    <property type="term" value="F:oxidoreductase activity"/>
    <property type="evidence" value="ECO:0007669"/>
    <property type="project" value="InterPro"/>
</dbReference>
<comment type="caution">
    <text evidence="2">The sequence shown here is derived from an EMBL/GenBank/DDBJ whole genome shotgun (WGS) entry which is preliminary data.</text>
</comment>
<sequence length="413" mass="46594">MQIEEQTWDCVIIGGGIAGLTASIYLAQAGKSVLVLEKSKTLGGRGRTTNKMDSYLNLGPHALYTNGKSIEILNELGIEIDGGIVPTKGKILHNDKIYDLPATAISLLTSPLLSWKAKKELFSFFIKYKTIDTNRIKNIPLHQWLQHKMKNEVARQLILMLSRLATYSNEPERISAGAALKQLQLGNAIYLHYGWQSMINALEKRATEAGVHFQTSKQVKKVNGSFPQFTVHTNDEMITAHHVLSTSTPHEIAKMFSEHERAPEIKECHPVYVSCIDLVLSRLPNPNIDFALSLEDPFYFSNHSRIAKLSERDYHVVHVMKYTIATEDTERELEDFIEKVQPGWKEYVVYKRYLPRMIVSNGLVLAQSKRPSPKVDQIPGFYIAGDWVGDGMLVDASFQSARKAAQLILENTR</sequence>
<accession>A0A4S3PRN4</accession>
<dbReference type="EMBL" id="SLUB01000019">
    <property type="protein sequence ID" value="THE12208.1"/>
    <property type="molecule type" value="Genomic_DNA"/>
</dbReference>
<dbReference type="OrthoDB" id="269318at2"/>
<dbReference type="InterPro" id="IPR002937">
    <property type="entry name" value="Amino_oxidase"/>
</dbReference>
<keyword evidence="3" id="KW-1185">Reference proteome</keyword>
<dbReference type="RefSeq" id="WP_136379830.1">
    <property type="nucleotide sequence ID" value="NZ_SLUB01000019.1"/>
</dbReference>
<organism evidence="2 3">
    <name type="scientific">Bacillus timonensis</name>
    <dbReference type="NCBI Taxonomy" id="1033734"/>
    <lineage>
        <taxon>Bacteria</taxon>
        <taxon>Bacillati</taxon>
        <taxon>Bacillota</taxon>
        <taxon>Bacilli</taxon>
        <taxon>Bacillales</taxon>
        <taxon>Bacillaceae</taxon>
        <taxon>Bacillus</taxon>
    </lineage>
</organism>
<dbReference type="Pfam" id="PF01593">
    <property type="entry name" value="Amino_oxidase"/>
    <property type="match status" value="1"/>
</dbReference>
<name>A0A4S3PRN4_9BACI</name>
<protein>
    <submittedName>
        <fullName evidence="2">FAD-dependent oxidoreductase</fullName>
    </submittedName>
</protein>